<keyword evidence="3" id="KW-1185">Reference proteome</keyword>
<comment type="caution">
    <text evidence="2">The sequence shown here is derived from an EMBL/GenBank/DDBJ whole genome shotgun (WGS) entry which is preliminary data.</text>
</comment>
<feature type="transmembrane region" description="Helical" evidence="1">
    <location>
        <begin position="6"/>
        <end position="26"/>
    </location>
</feature>
<keyword evidence="1" id="KW-0472">Membrane</keyword>
<protein>
    <submittedName>
        <fullName evidence="2">Uncharacterized protein</fullName>
    </submittedName>
</protein>
<accession>A0A316WD23</accession>
<proteinExistence type="predicted"/>
<evidence type="ECO:0000313" key="3">
    <source>
        <dbReference type="Proteomes" id="UP000236182"/>
    </source>
</evidence>
<evidence type="ECO:0000313" key="2">
    <source>
        <dbReference type="EMBL" id="PWN59207.1"/>
    </source>
</evidence>
<reference evidence="2" key="1">
    <citation type="submission" date="2018-04" db="EMBL/GenBank/DDBJ databases">
        <title>Draft Genome Sequences of Chryseobacterium lactis NCTC11390T isolated from milk, Chryseobacterium oncorhynchi 701B-08T from rainbow trout, and Chryseobacterium viscerum 687B-08T from diseased fish.</title>
        <authorList>
            <person name="Jeong J.-J."/>
            <person name="Lee Y.J."/>
            <person name="Pathiraja D."/>
            <person name="Park B."/>
            <person name="Choi I.-G."/>
            <person name="Kim K.D."/>
        </authorList>
    </citation>
    <scope>NUCLEOTIDE SEQUENCE [LARGE SCALE GENOMIC DNA]</scope>
    <source>
        <strain evidence="2">701B-08</strain>
    </source>
</reference>
<keyword evidence="1" id="KW-0812">Transmembrane</keyword>
<dbReference type="Proteomes" id="UP000236182">
    <property type="component" value="Unassembled WGS sequence"/>
</dbReference>
<keyword evidence="1" id="KW-1133">Transmembrane helix</keyword>
<dbReference type="EMBL" id="PPEI02000012">
    <property type="protein sequence ID" value="PWN59207.1"/>
    <property type="molecule type" value="Genomic_DNA"/>
</dbReference>
<evidence type="ECO:0000256" key="1">
    <source>
        <dbReference type="SAM" id="Phobius"/>
    </source>
</evidence>
<dbReference type="RefSeq" id="WP_109624011.1">
    <property type="nucleotide sequence ID" value="NZ_PPEI02000012.1"/>
</dbReference>
<name>A0A316WD23_9FLAO</name>
<gene>
    <name evidence="2" type="ORF">C1638_021610</name>
</gene>
<dbReference type="AlphaFoldDB" id="A0A316WD23"/>
<sequence length="81" mass="9026">MKKTILIGIGAVIALTLEFLAGYYFGEKASREEANLRAVEMILNDEIPAYYMNVGTLDYIINEKSGELPNKLKNAGKNEEN</sequence>
<organism evidence="2 3">
    <name type="scientific">Chryseobacterium oncorhynchi</name>
    <dbReference type="NCBI Taxonomy" id="741074"/>
    <lineage>
        <taxon>Bacteria</taxon>
        <taxon>Pseudomonadati</taxon>
        <taxon>Bacteroidota</taxon>
        <taxon>Flavobacteriia</taxon>
        <taxon>Flavobacteriales</taxon>
        <taxon>Weeksellaceae</taxon>
        <taxon>Chryseobacterium group</taxon>
        <taxon>Chryseobacterium</taxon>
    </lineage>
</organism>
<dbReference type="OrthoDB" id="1277591at2"/>